<dbReference type="InterPro" id="IPR038939">
    <property type="entry name" value="PDV1/PDV2"/>
</dbReference>
<dbReference type="Proteomes" id="UP000257109">
    <property type="component" value="Unassembled WGS sequence"/>
</dbReference>
<dbReference type="GO" id="GO:0010020">
    <property type="term" value="P:chloroplast fission"/>
    <property type="evidence" value="ECO:0007669"/>
    <property type="project" value="InterPro"/>
</dbReference>
<evidence type="ECO:0000313" key="1">
    <source>
        <dbReference type="EMBL" id="RDX94851.1"/>
    </source>
</evidence>
<comment type="caution">
    <text evidence="1">The sequence shown here is derived from an EMBL/GenBank/DDBJ whole genome shotgun (WGS) entry which is preliminary data.</text>
</comment>
<dbReference type="OrthoDB" id="436496at2759"/>
<sequence length="288" mass="31648">MEEEGIGLVLARATELRLKISNCIHKATANGSLLHADDDDDDATERLLNICDALEALETQLSSLQVLQQQQRYEREIALAEIESSRKMLIDKLKEYKGKELEVIHEATTFASETVEPNNDLLLPPYPSRPPYSVSMEKEYLSQIPSVNKSGRSGLITFDPMIEANKSLSEKEPNHVENGAKSSRKGLGYFITSAAKTMLTVVGVVSILSLSGFGPNLGKLGTRFSVQGRVENEERSTTKNGGERPNIQCPPGRILVWENGEARCLVKERVEIPFSAVAATPDINYGCG</sequence>
<dbReference type="PANTHER" id="PTHR33600:SF3">
    <property type="entry name" value="PLASTID DIVISION PROTEIN PDV2"/>
    <property type="match status" value="1"/>
</dbReference>
<dbReference type="EMBL" id="QJKJ01004265">
    <property type="protein sequence ID" value="RDX94851.1"/>
    <property type="molecule type" value="Genomic_DNA"/>
</dbReference>
<dbReference type="AlphaFoldDB" id="A0A371GWC8"/>
<dbReference type="PANTHER" id="PTHR33600">
    <property type="entry name" value="PLASTID DIVISION PROTEIN PDV2"/>
    <property type="match status" value="1"/>
</dbReference>
<name>A0A371GWC8_MUCPR</name>
<gene>
    <name evidence="1" type="primary">PDV2</name>
    <name evidence="1" type="ORF">CR513_22713</name>
</gene>
<protein>
    <submittedName>
        <fullName evidence="1">Plastid division protein PDV2</fullName>
    </submittedName>
</protein>
<dbReference type="STRING" id="157652.A0A371GWC8"/>
<keyword evidence="2" id="KW-1185">Reference proteome</keyword>
<feature type="non-terminal residue" evidence="1">
    <location>
        <position position="1"/>
    </location>
</feature>
<evidence type="ECO:0000313" key="2">
    <source>
        <dbReference type="Proteomes" id="UP000257109"/>
    </source>
</evidence>
<organism evidence="1 2">
    <name type="scientific">Mucuna pruriens</name>
    <name type="common">Velvet bean</name>
    <name type="synonym">Dolichos pruriens</name>
    <dbReference type="NCBI Taxonomy" id="157652"/>
    <lineage>
        <taxon>Eukaryota</taxon>
        <taxon>Viridiplantae</taxon>
        <taxon>Streptophyta</taxon>
        <taxon>Embryophyta</taxon>
        <taxon>Tracheophyta</taxon>
        <taxon>Spermatophyta</taxon>
        <taxon>Magnoliopsida</taxon>
        <taxon>eudicotyledons</taxon>
        <taxon>Gunneridae</taxon>
        <taxon>Pentapetalae</taxon>
        <taxon>rosids</taxon>
        <taxon>fabids</taxon>
        <taxon>Fabales</taxon>
        <taxon>Fabaceae</taxon>
        <taxon>Papilionoideae</taxon>
        <taxon>50 kb inversion clade</taxon>
        <taxon>NPAAA clade</taxon>
        <taxon>indigoferoid/millettioid clade</taxon>
        <taxon>Phaseoleae</taxon>
        <taxon>Mucuna</taxon>
    </lineage>
</organism>
<proteinExistence type="predicted"/>
<reference evidence="1" key="1">
    <citation type="submission" date="2018-05" db="EMBL/GenBank/DDBJ databases">
        <title>Draft genome of Mucuna pruriens seed.</title>
        <authorList>
            <person name="Nnadi N.E."/>
            <person name="Vos R."/>
            <person name="Hasami M.H."/>
            <person name="Devisetty U.K."/>
            <person name="Aguiy J.C."/>
        </authorList>
    </citation>
    <scope>NUCLEOTIDE SEQUENCE [LARGE SCALE GENOMIC DNA]</scope>
    <source>
        <strain evidence="1">JCA_2017</strain>
    </source>
</reference>
<accession>A0A371GWC8</accession>